<feature type="region of interest" description="Disordered" evidence="1">
    <location>
        <begin position="1"/>
        <end position="30"/>
    </location>
</feature>
<dbReference type="Gene3D" id="1.10.150.50">
    <property type="entry name" value="Transcription Factor, Ets-1"/>
    <property type="match status" value="1"/>
</dbReference>
<evidence type="ECO:0000256" key="1">
    <source>
        <dbReference type="SAM" id="MobiDB-lite"/>
    </source>
</evidence>
<dbReference type="SUPFAM" id="SSF52540">
    <property type="entry name" value="P-loop containing nucleoside triphosphate hydrolases"/>
    <property type="match status" value="1"/>
</dbReference>
<organism evidence="2 3">
    <name type="scientific">Terfezia boudieri ATCC MYA-4762</name>
    <dbReference type="NCBI Taxonomy" id="1051890"/>
    <lineage>
        <taxon>Eukaryota</taxon>
        <taxon>Fungi</taxon>
        <taxon>Dikarya</taxon>
        <taxon>Ascomycota</taxon>
        <taxon>Pezizomycotina</taxon>
        <taxon>Pezizomycetes</taxon>
        <taxon>Pezizales</taxon>
        <taxon>Pezizaceae</taxon>
        <taxon>Terfezia</taxon>
    </lineage>
</organism>
<dbReference type="Proteomes" id="UP000267821">
    <property type="component" value="Unassembled WGS sequence"/>
</dbReference>
<dbReference type="SUPFAM" id="SSF47769">
    <property type="entry name" value="SAM/Pointed domain"/>
    <property type="match status" value="1"/>
</dbReference>
<dbReference type="InterPro" id="IPR013761">
    <property type="entry name" value="SAM/pointed_sf"/>
</dbReference>
<name>A0A3N4LHI1_9PEZI</name>
<gene>
    <name evidence="2" type="ORF">L211DRAFT_839683</name>
</gene>
<dbReference type="Gene3D" id="3.40.50.300">
    <property type="entry name" value="P-loop containing nucleotide triphosphate hydrolases"/>
    <property type="match status" value="1"/>
</dbReference>
<reference evidence="2 3" key="1">
    <citation type="journal article" date="2018" name="Nat. Ecol. Evol.">
        <title>Pezizomycetes genomes reveal the molecular basis of ectomycorrhizal truffle lifestyle.</title>
        <authorList>
            <person name="Murat C."/>
            <person name="Payen T."/>
            <person name="Noel B."/>
            <person name="Kuo A."/>
            <person name="Morin E."/>
            <person name="Chen J."/>
            <person name="Kohler A."/>
            <person name="Krizsan K."/>
            <person name="Balestrini R."/>
            <person name="Da Silva C."/>
            <person name="Montanini B."/>
            <person name="Hainaut M."/>
            <person name="Levati E."/>
            <person name="Barry K.W."/>
            <person name="Belfiori B."/>
            <person name="Cichocki N."/>
            <person name="Clum A."/>
            <person name="Dockter R.B."/>
            <person name="Fauchery L."/>
            <person name="Guy J."/>
            <person name="Iotti M."/>
            <person name="Le Tacon F."/>
            <person name="Lindquist E.A."/>
            <person name="Lipzen A."/>
            <person name="Malagnac F."/>
            <person name="Mello A."/>
            <person name="Molinier V."/>
            <person name="Miyauchi S."/>
            <person name="Poulain J."/>
            <person name="Riccioni C."/>
            <person name="Rubini A."/>
            <person name="Sitrit Y."/>
            <person name="Splivallo R."/>
            <person name="Traeger S."/>
            <person name="Wang M."/>
            <person name="Zifcakova L."/>
            <person name="Wipf D."/>
            <person name="Zambonelli A."/>
            <person name="Paolocci F."/>
            <person name="Nowrousian M."/>
            <person name="Ottonello S."/>
            <person name="Baldrian P."/>
            <person name="Spatafora J.W."/>
            <person name="Henrissat B."/>
            <person name="Nagy L.G."/>
            <person name="Aury J.M."/>
            <person name="Wincker P."/>
            <person name="Grigoriev I.V."/>
            <person name="Bonfante P."/>
            <person name="Martin F.M."/>
        </authorList>
    </citation>
    <scope>NUCLEOTIDE SEQUENCE [LARGE SCALE GENOMIC DNA]</scope>
    <source>
        <strain evidence="2 3">ATCC MYA-4762</strain>
    </source>
</reference>
<evidence type="ECO:0000313" key="2">
    <source>
        <dbReference type="EMBL" id="RPB22333.1"/>
    </source>
</evidence>
<evidence type="ECO:0000313" key="3">
    <source>
        <dbReference type="Proteomes" id="UP000267821"/>
    </source>
</evidence>
<protein>
    <submittedName>
        <fullName evidence="2">Uncharacterized protein</fullName>
    </submittedName>
</protein>
<dbReference type="InterPro" id="IPR027417">
    <property type="entry name" value="P-loop_NTPase"/>
</dbReference>
<sequence>MPASSPAVDPTPPDPSETPNIPSDLPPNPLHWNREHVKEFLRANQEEYGLEDEDIGPIHMNNIRGRHFPNLTKEELMTSCKLTFGGAVTVMELIAKLIAKPQQGKWLDQGVKYTDLHTVVQQVSTEVEMYCDPSICQKLPFMFVGAVPTERFDVGEDGRFEYYGREKFQELYDAAKSMRFRGTRKYFLHGTLGAGKSYLLAALACLLMKEGIKVVYLPDCREMLADVFEYLRQALRLTFTGSARYDAILASCQDTKGLMKFCSAASQEVRLLFIVDQVNALDPQDEMTDRFSLEAKRHVRTVLDTITAQHMKMTSSSGNYVHALHDKYRQTGEKRIHLYGGLTKVEMQKWWLTNRHKLPLQLRNEDRAEMEGMLGNLPILLNILLYVKMDNQEDEDPMDYDQQLSQIHDKLKNSQQVKAMVATILVFAERQSEKLRDTPQLLVYRKALGACLTENGIAESAEALLDWRHFYVEEGVGKSTCGVARKVAAGFLRQVSAGSTFLTPKWYNSLRLAGSNPSVLGFFTEQMLLSWISQVGCPNVGPSFARPPRVVVFSGKLPQISLDVGFSLYIPTAFNFRAVDAIMVSINDTRTEAIVVGMQITLSTSHSDSETTFFQNWQWWQLVVDCPKVSFGFLWVLEETTGKVGMEDIPMGERTLRGVKKVWHPPFTRIHISVENISQDIGAKLRAARANHALNDELPI</sequence>
<dbReference type="OrthoDB" id="3171351at2759"/>
<dbReference type="InParanoid" id="A0A3N4LHI1"/>
<accession>A0A3N4LHI1</accession>
<dbReference type="STRING" id="1051890.A0A3N4LHI1"/>
<keyword evidence="3" id="KW-1185">Reference proteome</keyword>
<dbReference type="EMBL" id="ML121552">
    <property type="protein sequence ID" value="RPB22333.1"/>
    <property type="molecule type" value="Genomic_DNA"/>
</dbReference>
<dbReference type="AlphaFoldDB" id="A0A3N4LHI1"/>
<proteinExistence type="predicted"/>